<dbReference type="Proteomes" id="UP001234989">
    <property type="component" value="Chromosome 10"/>
</dbReference>
<dbReference type="EMBL" id="CP133621">
    <property type="protein sequence ID" value="WMV48681.1"/>
    <property type="molecule type" value="Genomic_DNA"/>
</dbReference>
<sequence length="1190" mass="139510">MINSVIQEWRADVICLQETKLEGNSGEEIKQVWGKRGVKYGELKASGTRGGILMMWDNNVWEGEVVEIGSYTLTCSFKSRVNGFTWHMTGVYAPTCNLERQEVWWEIGAVRSLFTGPWVLGGDFNIVRYASEKRNCSRTSVYMNDFSDVIEDMELIDPPLEGGNYTWARGSNLEAVSRIDRIMYSSEWGESFGNVKQELLPRVCSDHAPIALKSGCWSHTKSYFKFEGWWLETEGFYERIKDWWTSFEFEGRPDFILASKLKAMKTKLKDWSVNTYGNLEKRKKEMLNRVHEFDNIQQSRPLTEEETLQKASVVKEFEEYAKKEEIAWRQRSRTLWIKQGDKNTKFFQRMANAHKRFNHIDKLVVDDQELVDPIDIKTEIISFYRKLYKENENWRPSFNMNQCPSISFEEQQELQKPFEEEEVLLGLKACAVDKAPGPDGYTMGFFVNCWEIVKGDLMSTMQNFHSQEFFEKSFNATYIALIPKKSGAKELRDFRPISLIGSVYKLIAKILTERLKKVMHKLVDTQQMAFLRGRQITDAILIANECLDSRVKEKSPGVMCKLDIEKAYDHVSWSFLLEIMQRMGFELKWIRWIKFCISTVKFSILINGSPEGFFSSDRGLRQGDPLSPFLFIIVMEGLNNMLKTAHTKGWIRGFNVANEGNLRLEVTHLQYADDTLIFCDAEESQLKILRVILILFEATSGLHINWRKSLIFPINEVNRMQHLTEILGGEIGKLPTVYLGMPLGAKSKSNEIWNGVLERCERRLSRWKAQYLSRGGRLTLINSVLNVLPTYLMSVFPLPSKVEERIDALRRNFLWNGEKEYKGFHLVKWKTVILSKKQGGLGIRNLKKQNKSLMMKWLWRFPKEEQALWVRVIQAKYEKIDHWKTKVVTFAYGISLWRSIRNLWHCFFQRTRFNINNGRKILFWDDNWLGNGSLKQLFPDIYLLNQEHEATVQEVWSIHGWNLTYRRMIQDWEVDRLAEFYGTLDHFGGLKEGEDTLTWIHHSKGIFTVSSAYKNLNQMGTQLRFLPWKLIWKVKIPYKVAVFTWLVVKEAVLTQENLMKRGIHMCPRCFFCELQAETINHLFLHCKVVRQLWHLFTSFRGISWTMPQRANQAIESWNTEGSDSTDQSRWRIVPAVIWWTIWKERNMRCFESISSPLHRIKTNCIITFCYWCSLEYVDDPIVVIDILGSL</sequence>
<evidence type="ECO:0000259" key="1">
    <source>
        <dbReference type="PROSITE" id="PS50878"/>
    </source>
</evidence>
<dbReference type="InterPro" id="IPR000477">
    <property type="entry name" value="RT_dom"/>
</dbReference>
<proteinExistence type="predicted"/>
<accession>A0AAF0UNM0</accession>
<dbReference type="InterPro" id="IPR020847">
    <property type="entry name" value="AP_endonuclease_F1_BS"/>
</dbReference>
<gene>
    <name evidence="2" type="ORF">MTR67_042066</name>
</gene>
<dbReference type="CDD" id="cd01650">
    <property type="entry name" value="RT_nLTR_like"/>
    <property type="match status" value="1"/>
</dbReference>
<feature type="domain" description="Reverse transcriptase" evidence="1">
    <location>
        <begin position="463"/>
        <end position="743"/>
    </location>
</feature>
<dbReference type="Pfam" id="PF00078">
    <property type="entry name" value="RVT_1"/>
    <property type="match status" value="1"/>
</dbReference>
<dbReference type="PROSITE" id="PS50878">
    <property type="entry name" value="RT_POL"/>
    <property type="match status" value="1"/>
</dbReference>
<dbReference type="Pfam" id="PF03372">
    <property type="entry name" value="Exo_endo_phos"/>
    <property type="match status" value="1"/>
</dbReference>
<dbReference type="GO" id="GO:0004519">
    <property type="term" value="F:endonuclease activity"/>
    <property type="evidence" value="ECO:0007669"/>
    <property type="project" value="InterPro"/>
</dbReference>
<keyword evidence="3" id="KW-1185">Reference proteome</keyword>
<dbReference type="SUPFAM" id="SSF56219">
    <property type="entry name" value="DNase I-like"/>
    <property type="match status" value="1"/>
</dbReference>
<dbReference type="InterPro" id="IPR026960">
    <property type="entry name" value="RVT-Znf"/>
</dbReference>
<dbReference type="Pfam" id="PF13966">
    <property type="entry name" value="zf-RVT"/>
    <property type="match status" value="1"/>
</dbReference>
<dbReference type="PANTHER" id="PTHR33116">
    <property type="entry name" value="REVERSE TRANSCRIPTASE ZINC-BINDING DOMAIN-CONTAINING PROTEIN-RELATED-RELATED"/>
    <property type="match status" value="1"/>
</dbReference>
<dbReference type="PROSITE" id="PS00726">
    <property type="entry name" value="AP_NUCLEASE_F1_1"/>
    <property type="match status" value="1"/>
</dbReference>
<dbReference type="InterPro" id="IPR036691">
    <property type="entry name" value="Endo/exonu/phosph_ase_sf"/>
</dbReference>
<organism evidence="2 3">
    <name type="scientific">Solanum verrucosum</name>
    <dbReference type="NCBI Taxonomy" id="315347"/>
    <lineage>
        <taxon>Eukaryota</taxon>
        <taxon>Viridiplantae</taxon>
        <taxon>Streptophyta</taxon>
        <taxon>Embryophyta</taxon>
        <taxon>Tracheophyta</taxon>
        <taxon>Spermatophyta</taxon>
        <taxon>Magnoliopsida</taxon>
        <taxon>eudicotyledons</taxon>
        <taxon>Gunneridae</taxon>
        <taxon>Pentapetalae</taxon>
        <taxon>asterids</taxon>
        <taxon>lamiids</taxon>
        <taxon>Solanales</taxon>
        <taxon>Solanaceae</taxon>
        <taxon>Solanoideae</taxon>
        <taxon>Solaneae</taxon>
        <taxon>Solanum</taxon>
    </lineage>
</organism>
<dbReference type="PANTHER" id="PTHR33116:SF85">
    <property type="entry name" value="REVERSE TRANSCRIPTASE ZINC-BINDING DOMAIN-CONTAINING PROTEIN"/>
    <property type="match status" value="1"/>
</dbReference>
<dbReference type="GO" id="GO:0003677">
    <property type="term" value="F:DNA binding"/>
    <property type="evidence" value="ECO:0007669"/>
    <property type="project" value="InterPro"/>
</dbReference>
<evidence type="ECO:0000313" key="3">
    <source>
        <dbReference type="Proteomes" id="UP001234989"/>
    </source>
</evidence>
<dbReference type="AlphaFoldDB" id="A0AAF0UNM0"/>
<name>A0AAF0UNM0_SOLVR</name>
<dbReference type="InterPro" id="IPR043502">
    <property type="entry name" value="DNA/RNA_pol_sf"/>
</dbReference>
<dbReference type="GO" id="GO:0006281">
    <property type="term" value="P:DNA repair"/>
    <property type="evidence" value="ECO:0007669"/>
    <property type="project" value="InterPro"/>
</dbReference>
<reference evidence="2" key="1">
    <citation type="submission" date="2023-08" db="EMBL/GenBank/DDBJ databases">
        <title>A de novo genome assembly of Solanum verrucosum Schlechtendal, a Mexican diploid species geographically isolated from the other diploid A-genome species in potato relatives.</title>
        <authorList>
            <person name="Hosaka K."/>
        </authorList>
    </citation>
    <scope>NUCLEOTIDE SEQUENCE</scope>
    <source>
        <tissue evidence="2">Young leaves</tissue>
    </source>
</reference>
<dbReference type="SUPFAM" id="SSF56672">
    <property type="entry name" value="DNA/RNA polymerases"/>
    <property type="match status" value="1"/>
</dbReference>
<protein>
    <recommendedName>
        <fullName evidence="1">Reverse transcriptase domain-containing protein</fullName>
    </recommendedName>
</protein>
<evidence type="ECO:0000313" key="2">
    <source>
        <dbReference type="EMBL" id="WMV48681.1"/>
    </source>
</evidence>
<dbReference type="Gene3D" id="3.60.10.10">
    <property type="entry name" value="Endonuclease/exonuclease/phosphatase"/>
    <property type="match status" value="1"/>
</dbReference>
<dbReference type="InterPro" id="IPR005135">
    <property type="entry name" value="Endo/exonuclease/phosphatase"/>
</dbReference>